<feature type="compositionally biased region" description="Polar residues" evidence="1">
    <location>
        <begin position="71"/>
        <end position="81"/>
    </location>
</feature>
<evidence type="ECO:0000256" key="1">
    <source>
        <dbReference type="SAM" id="MobiDB-lite"/>
    </source>
</evidence>
<accession>A0ABP0TX39</accession>
<organism evidence="2 3">
    <name type="scientific">Sphagnum troendelagicum</name>
    <dbReference type="NCBI Taxonomy" id="128251"/>
    <lineage>
        <taxon>Eukaryota</taxon>
        <taxon>Viridiplantae</taxon>
        <taxon>Streptophyta</taxon>
        <taxon>Embryophyta</taxon>
        <taxon>Bryophyta</taxon>
        <taxon>Sphagnophytina</taxon>
        <taxon>Sphagnopsida</taxon>
        <taxon>Sphagnales</taxon>
        <taxon>Sphagnaceae</taxon>
        <taxon>Sphagnum</taxon>
    </lineage>
</organism>
<feature type="compositionally biased region" description="Basic and acidic residues" evidence="1">
    <location>
        <begin position="82"/>
        <end position="92"/>
    </location>
</feature>
<sequence length="104" mass="11922">MRVKQFNSVVQVAFTLKKNCDAEVQRRVEQRTSIRSRKLQQLPEARPELDWKVSRHYRELNSHLHNSSQSFTALGQCGNQSSKEDRCSSDGKGHQGFTTLVFTG</sequence>
<gene>
    <name evidence="2" type="ORF">CSSPTR1EN2_LOCUS8722</name>
</gene>
<proteinExistence type="predicted"/>
<keyword evidence="3" id="KW-1185">Reference proteome</keyword>
<dbReference type="Proteomes" id="UP001497512">
    <property type="component" value="Chromosome 15"/>
</dbReference>
<evidence type="ECO:0000313" key="2">
    <source>
        <dbReference type="EMBL" id="CAK9207185.1"/>
    </source>
</evidence>
<feature type="region of interest" description="Disordered" evidence="1">
    <location>
        <begin position="71"/>
        <end position="92"/>
    </location>
</feature>
<evidence type="ECO:0000313" key="3">
    <source>
        <dbReference type="Proteomes" id="UP001497512"/>
    </source>
</evidence>
<dbReference type="EMBL" id="OZ019907">
    <property type="protein sequence ID" value="CAK9207185.1"/>
    <property type="molecule type" value="Genomic_DNA"/>
</dbReference>
<name>A0ABP0TX39_9BRYO</name>
<reference evidence="2" key="1">
    <citation type="submission" date="2024-02" db="EMBL/GenBank/DDBJ databases">
        <authorList>
            <consortium name="ELIXIR-Norway"/>
            <consortium name="Elixir Norway"/>
        </authorList>
    </citation>
    <scope>NUCLEOTIDE SEQUENCE</scope>
</reference>
<protein>
    <submittedName>
        <fullName evidence="2">Uncharacterized protein</fullName>
    </submittedName>
</protein>